<protein>
    <recommendedName>
        <fullName evidence="3">HIRAN domain-containing protein</fullName>
    </recommendedName>
</protein>
<reference evidence="2" key="1">
    <citation type="submission" date="2016-09" db="EMBL/GenBank/DDBJ databases">
        <authorList>
            <person name="Varghese N."/>
            <person name="Submissions S."/>
        </authorList>
    </citation>
    <scope>NUCLEOTIDE SEQUENCE [LARGE SCALE GENOMIC DNA]</scope>
    <source>
        <strain evidence="2">ANC 4667</strain>
    </source>
</reference>
<dbReference type="RefSeq" id="WP_092818206.1">
    <property type="nucleotide sequence ID" value="NZ_BAABKJ010000007.1"/>
</dbReference>
<proteinExistence type="predicted"/>
<dbReference type="AlphaFoldDB" id="A0A1G6GMN0"/>
<sequence length="154" mass="17392">MGLVLLLIIVLITFFVMVKPTQYKSGGKFKEMTKNKFGHQIYSAIDFQEPIIEIVGPQLDHSVSKVVNALLIMDTTNTEYTYAIMVIVGGIQIGYLSDEDAEKFLKILKDKHLYEDTGIEVKALIYGDWGNADQIANFKINLNLPKNFEDSKIT</sequence>
<organism evidence="1 2">
    <name type="scientific">Acinetobacter kookii</name>
    <dbReference type="NCBI Taxonomy" id="1226327"/>
    <lineage>
        <taxon>Bacteria</taxon>
        <taxon>Pseudomonadati</taxon>
        <taxon>Pseudomonadota</taxon>
        <taxon>Gammaproteobacteria</taxon>
        <taxon>Moraxellales</taxon>
        <taxon>Moraxellaceae</taxon>
        <taxon>Acinetobacter</taxon>
    </lineage>
</organism>
<dbReference type="EMBL" id="FMYO01000001">
    <property type="protein sequence ID" value="SDB83252.1"/>
    <property type="molecule type" value="Genomic_DNA"/>
</dbReference>
<evidence type="ECO:0000313" key="2">
    <source>
        <dbReference type="Proteomes" id="UP000243468"/>
    </source>
</evidence>
<keyword evidence="2" id="KW-1185">Reference proteome</keyword>
<dbReference type="Proteomes" id="UP000243468">
    <property type="component" value="Unassembled WGS sequence"/>
</dbReference>
<dbReference type="OrthoDB" id="6690317at2"/>
<name>A0A1G6GMN0_9GAMM</name>
<accession>A0A1G6GMN0</accession>
<evidence type="ECO:0008006" key="3">
    <source>
        <dbReference type="Google" id="ProtNLM"/>
    </source>
</evidence>
<evidence type="ECO:0000313" key="1">
    <source>
        <dbReference type="EMBL" id="SDB83252.1"/>
    </source>
</evidence>
<gene>
    <name evidence="1" type="ORF">SAMN05421732_101119</name>
</gene>